<evidence type="ECO:0000256" key="1">
    <source>
        <dbReference type="SAM" id="MobiDB-lite"/>
    </source>
</evidence>
<reference evidence="2 4" key="1">
    <citation type="journal article" date="2019" name="Emerg. Microbes Infect.">
        <title>Comprehensive subspecies identification of 175 nontuberculous mycobacteria species based on 7547 genomic profiles.</title>
        <authorList>
            <person name="Matsumoto Y."/>
            <person name="Kinjo T."/>
            <person name="Motooka D."/>
            <person name="Nabeya D."/>
            <person name="Jung N."/>
            <person name="Uechi K."/>
            <person name="Horii T."/>
            <person name="Iida T."/>
            <person name="Fujita J."/>
            <person name="Nakamura S."/>
        </authorList>
    </citation>
    <scope>NUCLEOTIDE SEQUENCE [LARGE SCALE GENOMIC DNA]</scope>
    <source>
        <strain evidence="2 4">JCM 13573</strain>
    </source>
</reference>
<keyword evidence="4" id="KW-1185">Reference proteome</keyword>
<evidence type="ECO:0000313" key="5">
    <source>
        <dbReference type="Proteomes" id="UP000663583"/>
    </source>
</evidence>
<dbReference type="Proteomes" id="UP000663583">
    <property type="component" value="Chromosome"/>
</dbReference>
<protein>
    <recommendedName>
        <fullName evidence="6">DUF4391 domain-containing protein</fullName>
    </recommendedName>
</protein>
<reference evidence="2" key="2">
    <citation type="submission" date="2020-02" db="EMBL/GenBank/DDBJ databases">
        <authorList>
            <person name="Matsumoto Y."/>
            <person name="Kinjo T."/>
            <person name="Motooka D."/>
            <person name="Nabeya D."/>
            <person name="Jung N."/>
            <person name="Uechi K."/>
            <person name="Horii T."/>
            <person name="Iida T."/>
            <person name="Fujita J."/>
            <person name="Nakamura S."/>
        </authorList>
    </citation>
    <scope>NUCLEOTIDE SEQUENCE</scope>
    <source>
        <strain evidence="2">JCM 13573</strain>
    </source>
</reference>
<sequence length="212" mass="24067">MEGIQLFGRGSLMDFSNLLSTALDATARNVAERLRNWNADSLLDTPAETVIAQLVEEGSVRCPRLLTDQAWQQPDAREVDKQIIEFGEPVTRRVKRLVLVVPFEGEMDVFTLRADTSSTNPPRVLRLDPQELHLAVDDPPSDGAAVRAMFEEQIANIERYLGWSRQQIDAHNKRIRDQVPRMVEVRREEMRATRRLQADTGYPTSRPTGSDT</sequence>
<proteinExistence type="predicted"/>
<evidence type="ECO:0000313" key="2">
    <source>
        <dbReference type="EMBL" id="GFG66897.1"/>
    </source>
</evidence>
<dbReference type="Proteomes" id="UP000465306">
    <property type="component" value="Unassembled WGS sequence"/>
</dbReference>
<dbReference type="AlphaFoldDB" id="A0AAX1J919"/>
<name>A0AAX1J919_9MYCO</name>
<dbReference type="EMBL" id="BLKU01000005">
    <property type="protein sequence ID" value="GFG66897.1"/>
    <property type="molecule type" value="Genomic_DNA"/>
</dbReference>
<evidence type="ECO:0008006" key="6">
    <source>
        <dbReference type="Google" id="ProtNLM"/>
    </source>
</evidence>
<evidence type="ECO:0000313" key="3">
    <source>
        <dbReference type="EMBL" id="QPI37042.1"/>
    </source>
</evidence>
<dbReference type="RefSeq" id="WP_139822954.1">
    <property type="nucleotide sequence ID" value="NZ_BLKU01000005.1"/>
</dbReference>
<dbReference type="KEGG" id="mku:I2456_21890"/>
<feature type="region of interest" description="Disordered" evidence="1">
    <location>
        <begin position="189"/>
        <end position="212"/>
    </location>
</feature>
<feature type="compositionally biased region" description="Polar residues" evidence="1">
    <location>
        <begin position="202"/>
        <end position="212"/>
    </location>
</feature>
<organism evidence="3 5">
    <name type="scientific">Mycobacterium kubicae</name>
    <dbReference type="NCBI Taxonomy" id="120959"/>
    <lineage>
        <taxon>Bacteria</taxon>
        <taxon>Bacillati</taxon>
        <taxon>Actinomycetota</taxon>
        <taxon>Actinomycetes</taxon>
        <taxon>Mycobacteriales</taxon>
        <taxon>Mycobacteriaceae</taxon>
        <taxon>Mycobacterium</taxon>
        <taxon>Mycobacterium simiae complex</taxon>
    </lineage>
</organism>
<reference evidence="3" key="3">
    <citation type="submission" date="2020-11" db="EMBL/GenBank/DDBJ databases">
        <title>Intraspecies plasmid and genomic variation of Mycobacterium kubicae revealed by the complete genome sequences of two clinical isolates.</title>
        <authorList>
            <person name="Hendrix J.R."/>
            <person name="Epperson L.E."/>
            <person name="Honda J.R."/>
            <person name="Strong M."/>
        </authorList>
    </citation>
    <scope>NUCLEOTIDE SEQUENCE</scope>
    <source>
        <strain evidence="3">JCM 13573</strain>
    </source>
</reference>
<gene>
    <name evidence="3" type="ORF">I2456_21890</name>
    <name evidence="2" type="ORF">MKUB_43870</name>
</gene>
<evidence type="ECO:0000313" key="4">
    <source>
        <dbReference type="Proteomes" id="UP000465306"/>
    </source>
</evidence>
<dbReference type="EMBL" id="CP065047">
    <property type="protein sequence ID" value="QPI37042.1"/>
    <property type="molecule type" value="Genomic_DNA"/>
</dbReference>
<accession>A0AAX1J919</accession>